<protein>
    <submittedName>
        <fullName evidence="2">DUF4440 domain-containing protein</fullName>
    </submittedName>
</protein>
<dbReference type="SUPFAM" id="SSF54427">
    <property type="entry name" value="NTF2-like"/>
    <property type="match status" value="1"/>
</dbReference>
<keyword evidence="3" id="KW-1185">Reference proteome</keyword>
<comment type="caution">
    <text evidence="2">The sequence shown here is derived from an EMBL/GenBank/DDBJ whole genome shotgun (WGS) entry which is preliminary data.</text>
</comment>
<dbReference type="InterPro" id="IPR032710">
    <property type="entry name" value="NTF2-like_dom_sf"/>
</dbReference>
<dbReference type="Proteomes" id="UP000267049">
    <property type="component" value="Unassembled WGS sequence"/>
</dbReference>
<evidence type="ECO:0000313" key="2">
    <source>
        <dbReference type="EMBL" id="RNF82691.1"/>
    </source>
</evidence>
<dbReference type="InterPro" id="IPR037401">
    <property type="entry name" value="SnoaL-like"/>
</dbReference>
<dbReference type="Gene3D" id="3.10.450.50">
    <property type="match status" value="1"/>
</dbReference>
<dbReference type="OrthoDB" id="6385935at2"/>
<dbReference type="AlphaFoldDB" id="A0A3M8SMY0"/>
<organism evidence="2 3">
    <name type="scientific">Montanilutibacter psychrotolerans</name>
    <dbReference type="NCBI Taxonomy" id="1327343"/>
    <lineage>
        <taxon>Bacteria</taxon>
        <taxon>Pseudomonadati</taxon>
        <taxon>Pseudomonadota</taxon>
        <taxon>Gammaproteobacteria</taxon>
        <taxon>Lysobacterales</taxon>
        <taxon>Lysobacteraceae</taxon>
        <taxon>Montanilutibacter</taxon>
    </lineage>
</organism>
<reference evidence="2 3" key="1">
    <citation type="submission" date="2018-11" db="EMBL/GenBank/DDBJ databases">
        <title>Lysobacter cryohumiis sp. nov., isolated from soil in the Tianshan Mountains, Xinjiang, China.</title>
        <authorList>
            <person name="Luo Y."/>
            <person name="Sheng H."/>
        </authorList>
    </citation>
    <scope>NUCLEOTIDE SEQUENCE [LARGE SCALE GENOMIC DNA]</scope>
    <source>
        <strain evidence="2 3">ZS60</strain>
    </source>
</reference>
<dbReference type="Pfam" id="PF12680">
    <property type="entry name" value="SnoaL_2"/>
    <property type="match status" value="1"/>
</dbReference>
<name>A0A3M8SMY0_9GAMM</name>
<feature type="domain" description="SnoaL-like" evidence="1">
    <location>
        <begin position="17"/>
        <end position="115"/>
    </location>
</feature>
<proteinExistence type="predicted"/>
<dbReference type="EMBL" id="RIBS01000007">
    <property type="protein sequence ID" value="RNF82691.1"/>
    <property type="molecule type" value="Genomic_DNA"/>
</dbReference>
<gene>
    <name evidence="2" type="ORF">EER27_14315</name>
</gene>
<sequence>MVLSADECAVWTRELGFARSVAENDATAFAEHLHADATFGASQPEPTRGRDAVAKRWARIVEGKRGKLSWYPTRVTIAGNAGAVGEIAWSSGPSLYEDLTEGADPRYAIGAFHSVWVHDADGVWRVLFDDGVEQVRASEADVAAFHAGRRETCPSG</sequence>
<accession>A0A3M8SMY0</accession>
<evidence type="ECO:0000259" key="1">
    <source>
        <dbReference type="Pfam" id="PF12680"/>
    </source>
</evidence>
<evidence type="ECO:0000313" key="3">
    <source>
        <dbReference type="Proteomes" id="UP000267049"/>
    </source>
</evidence>